<dbReference type="Proteomes" id="UP000812440">
    <property type="component" value="Unassembled WGS sequence"/>
</dbReference>
<feature type="region of interest" description="Disordered" evidence="1">
    <location>
        <begin position="42"/>
        <end position="90"/>
    </location>
</feature>
<keyword evidence="3" id="KW-1185">Reference proteome</keyword>
<organism evidence="2 3">
    <name type="scientific">Hymenochirus boettgeri</name>
    <name type="common">Congo dwarf clawed frog</name>
    <dbReference type="NCBI Taxonomy" id="247094"/>
    <lineage>
        <taxon>Eukaryota</taxon>
        <taxon>Metazoa</taxon>
        <taxon>Chordata</taxon>
        <taxon>Craniata</taxon>
        <taxon>Vertebrata</taxon>
        <taxon>Euteleostomi</taxon>
        <taxon>Amphibia</taxon>
        <taxon>Batrachia</taxon>
        <taxon>Anura</taxon>
        <taxon>Pipoidea</taxon>
        <taxon>Pipidae</taxon>
        <taxon>Pipinae</taxon>
        <taxon>Hymenochirus</taxon>
    </lineage>
</organism>
<feature type="non-terminal residue" evidence="2">
    <location>
        <position position="90"/>
    </location>
</feature>
<feature type="compositionally biased region" description="Low complexity" evidence="1">
    <location>
        <begin position="48"/>
        <end position="69"/>
    </location>
</feature>
<dbReference type="EMBL" id="JAACNH010003343">
    <property type="protein sequence ID" value="KAG8429736.1"/>
    <property type="molecule type" value="Genomic_DNA"/>
</dbReference>
<evidence type="ECO:0008006" key="4">
    <source>
        <dbReference type="Google" id="ProtNLM"/>
    </source>
</evidence>
<evidence type="ECO:0000313" key="2">
    <source>
        <dbReference type="EMBL" id="KAG8429736.1"/>
    </source>
</evidence>
<reference evidence="2" key="1">
    <citation type="thesis" date="2020" institute="ProQuest LLC" country="789 East Eisenhower Parkway, Ann Arbor, MI, USA">
        <title>Comparative Genomics and Chromosome Evolution.</title>
        <authorList>
            <person name="Mudd A.B."/>
        </authorList>
    </citation>
    <scope>NUCLEOTIDE SEQUENCE</scope>
    <source>
        <strain evidence="2">Female2</strain>
        <tissue evidence="2">Blood</tissue>
    </source>
</reference>
<name>A0A8T2IHU9_9PIPI</name>
<dbReference type="AlphaFoldDB" id="A0A8T2IHU9"/>
<accession>A0A8T2IHU9</accession>
<evidence type="ECO:0000313" key="3">
    <source>
        <dbReference type="Proteomes" id="UP000812440"/>
    </source>
</evidence>
<evidence type="ECO:0000256" key="1">
    <source>
        <dbReference type="SAM" id="MobiDB-lite"/>
    </source>
</evidence>
<gene>
    <name evidence="2" type="ORF">GDO86_019347</name>
</gene>
<dbReference type="OrthoDB" id="5984265at2759"/>
<protein>
    <recommendedName>
        <fullName evidence="4">Fibroblast growth factor receptor 2</fullName>
    </recommendedName>
</protein>
<comment type="caution">
    <text evidence="2">The sequence shown here is derived from an EMBL/GenBank/DDBJ whole genome shotgun (WGS) entry which is preliminary data.</text>
</comment>
<sequence>YMTMRDCWHAMPSHRPTFKQLVEDLDRILTLSTNEEYLDLSAPLEQYSPSYPESCSASSSSGDDSVFSPEPMPHDPCLPKLQHANGGVKS</sequence>
<proteinExistence type="predicted"/>